<protein>
    <submittedName>
        <fullName evidence="1">Uncharacterized protein</fullName>
    </submittedName>
</protein>
<accession>A0ACB9AK61</accession>
<evidence type="ECO:0000313" key="1">
    <source>
        <dbReference type="EMBL" id="KAI3709886.1"/>
    </source>
</evidence>
<evidence type="ECO:0000313" key="2">
    <source>
        <dbReference type="Proteomes" id="UP001055811"/>
    </source>
</evidence>
<comment type="caution">
    <text evidence="1">The sequence shown here is derived from an EMBL/GenBank/DDBJ whole genome shotgun (WGS) entry which is preliminary data.</text>
</comment>
<keyword evidence="2" id="KW-1185">Reference proteome</keyword>
<sequence>MENKSLNIFNSKFVLASPETATNADYAAILGVIGHRATPLPFSFFNRDSHVFCPSVHTSVVKRACALVCEPKQPWKPLGNLVDDQTYFH</sequence>
<gene>
    <name evidence="1" type="ORF">L2E82_39654</name>
</gene>
<dbReference type="EMBL" id="CM042015">
    <property type="protein sequence ID" value="KAI3709886.1"/>
    <property type="molecule type" value="Genomic_DNA"/>
</dbReference>
<reference evidence="2" key="1">
    <citation type="journal article" date="2022" name="Mol. Ecol. Resour.">
        <title>The genomes of chicory, endive, great burdock and yacon provide insights into Asteraceae palaeo-polyploidization history and plant inulin production.</title>
        <authorList>
            <person name="Fan W."/>
            <person name="Wang S."/>
            <person name="Wang H."/>
            <person name="Wang A."/>
            <person name="Jiang F."/>
            <person name="Liu H."/>
            <person name="Zhao H."/>
            <person name="Xu D."/>
            <person name="Zhang Y."/>
        </authorList>
    </citation>
    <scope>NUCLEOTIDE SEQUENCE [LARGE SCALE GENOMIC DNA]</scope>
    <source>
        <strain evidence="2">cv. Punajuju</strain>
    </source>
</reference>
<dbReference type="Proteomes" id="UP001055811">
    <property type="component" value="Linkage Group LG07"/>
</dbReference>
<organism evidence="1 2">
    <name type="scientific">Cichorium intybus</name>
    <name type="common">Chicory</name>
    <dbReference type="NCBI Taxonomy" id="13427"/>
    <lineage>
        <taxon>Eukaryota</taxon>
        <taxon>Viridiplantae</taxon>
        <taxon>Streptophyta</taxon>
        <taxon>Embryophyta</taxon>
        <taxon>Tracheophyta</taxon>
        <taxon>Spermatophyta</taxon>
        <taxon>Magnoliopsida</taxon>
        <taxon>eudicotyledons</taxon>
        <taxon>Gunneridae</taxon>
        <taxon>Pentapetalae</taxon>
        <taxon>asterids</taxon>
        <taxon>campanulids</taxon>
        <taxon>Asterales</taxon>
        <taxon>Asteraceae</taxon>
        <taxon>Cichorioideae</taxon>
        <taxon>Cichorieae</taxon>
        <taxon>Cichoriinae</taxon>
        <taxon>Cichorium</taxon>
    </lineage>
</organism>
<proteinExistence type="predicted"/>
<reference evidence="1 2" key="2">
    <citation type="journal article" date="2022" name="Mol. Ecol. Resour.">
        <title>The genomes of chicory, endive, great burdock and yacon provide insights into Asteraceae paleo-polyploidization history and plant inulin production.</title>
        <authorList>
            <person name="Fan W."/>
            <person name="Wang S."/>
            <person name="Wang H."/>
            <person name="Wang A."/>
            <person name="Jiang F."/>
            <person name="Liu H."/>
            <person name="Zhao H."/>
            <person name="Xu D."/>
            <person name="Zhang Y."/>
        </authorList>
    </citation>
    <scope>NUCLEOTIDE SEQUENCE [LARGE SCALE GENOMIC DNA]</scope>
    <source>
        <strain evidence="2">cv. Punajuju</strain>
        <tissue evidence="1">Leaves</tissue>
    </source>
</reference>
<name>A0ACB9AK61_CICIN</name>